<dbReference type="Gene3D" id="1.10.1660.10">
    <property type="match status" value="1"/>
</dbReference>
<dbReference type="EMBL" id="AYXG01000147">
    <property type="protein sequence ID" value="EWC60727.1"/>
    <property type="molecule type" value="Genomic_DNA"/>
</dbReference>
<reference evidence="3 4" key="1">
    <citation type="journal article" date="2014" name="Genome Announc.">
        <title>Draft Genome Sequence of the Antitrypanosomally Active Sponge-Associated Bacterium Actinokineospora sp. Strain EG49.</title>
        <authorList>
            <person name="Harjes J."/>
            <person name="Ryu T."/>
            <person name="Abdelmohsen U.R."/>
            <person name="Moitinho-Silva L."/>
            <person name="Horn H."/>
            <person name="Ravasi T."/>
            <person name="Hentschel U."/>
        </authorList>
    </citation>
    <scope>NUCLEOTIDE SEQUENCE [LARGE SCALE GENOMIC DNA]</scope>
    <source>
        <strain evidence="3 4">EG49</strain>
    </source>
</reference>
<dbReference type="GO" id="GO:0003677">
    <property type="term" value="F:DNA binding"/>
    <property type="evidence" value="ECO:0007669"/>
    <property type="project" value="UniProtKB-KW"/>
</dbReference>
<dbReference type="PROSITE" id="PS50937">
    <property type="entry name" value="HTH_MERR_2"/>
    <property type="match status" value="1"/>
</dbReference>
<dbReference type="GO" id="GO:0003700">
    <property type="term" value="F:DNA-binding transcription factor activity"/>
    <property type="evidence" value="ECO:0007669"/>
    <property type="project" value="InterPro"/>
</dbReference>
<dbReference type="Proteomes" id="UP000019277">
    <property type="component" value="Unassembled WGS sequence"/>
</dbReference>
<dbReference type="InterPro" id="IPR009061">
    <property type="entry name" value="DNA-bd_dom_put_sf"/>
</dbReference>
<dbReference type="CDD" id="cd01109">
    <property type="entry name" value="HTH_YyaN"/>
    <property type="match status" value="1"/>
</dbReference>
<dbReference type="eggNOG" id="COG0789">
    <property type="taxonomic scope" value="Bacteria"/>
</dbReference>
<feature type="domain" description="HTH merR-type" evidence="2">
    <location>
        <begin position="33"/>
        <end position="102"/>
    </location>
</feature>
<evidence type="ECO:0000313" key="3">
    <source>
        <dbReference type="EMBL" id="EWC60727.1"/>
    </source>
</evidence>
<evidence type="ECO:0000259" key="2">
    <source>
        <dbReference type="PROSITE" id="PS50937"/>
    </source>
</evidence>
<dbReference type="PANTHER" id="PTHR30204">
    <property type="entry name" value="REDOX-CYCLING DRUG-SENSING TRANSCRIPTIONAL ACTIVATOR SOXR"/>
    <property type="match status" value="1"/>
</dbReference>
<dbReference type="SUPFAM" id="SSF46955">
    <property type="entry name" value="Putative DNA-binding domain"/>
    <property type="match status" value="1"/>
</dbReference>
<dbReference type="InterPro" id="IPR000551">
    <property type="entry name" value="MerR-type_HTH_dom"/>
</dbReference>
<dbReference type="SMART" id="SM00422">
    <property type="entry name" value="HTH_MERR"/>
    <property type="match status" value="1"/>
</dbReference>
<dbReference type="InterPro" id="IPR047057">
    <property type="entry name" value="MerR_fam"/>
</dbReference>
<organism evidence="3 4">
    <name type="scientific">Actinokineospora spheciospongiae</name>
    <dbReference type="NCBI Taxonomy" id="909613"/>
    <lineage>
        <taxon>Bacteria</taxon>
        <taxon>Bacillati</taxon>
        <taxon>Actinomycetota</taxon>
        <taxon>Actinomycetes</taxon>
        <taxon>Pseudonocardiales</taxon>
        <taxon>Pseudonocardiaceae</taxon>
        <taxon>Actinokineospora</taxon>
    </lineage>
</organism>
<keyword evidence="4" id="KW-1185">Reference proteome</keyword>
<dbReference type="PRINTS" id="PR00040">
    <property type="entry name" value="HTHMERR"/>
</dbReference>
<evidence type="ECO:0000256" key="1">
    <source>
        <dbReference type="ARBA" id="ARBA00023125"/>
    </source>
</evidence>
<proteinExistence type="predicted"/>
<dbReference type="PANTHER" id="PTHR30204:SF98">
    <property type="entry name" value="HTH-TYPE TRANSCRIPTIONAL REGULATOR ADHR"/>
    <property type="match status" value="1"/>
</dbReference>
<accession>W7IVG1</accession>
<comment type="caution">
    <text evidence="3">The sequence shown here is derived from an EMBL/GenBank/DDBJ whole genome shotgun (WGS) entry which is preliminary data.</text>
</comment>
<dbReference type="PATRIC" id="fig|909613.9.peg.4011"/>
<gene>
    <name evidence="3" type="ORF">UO65_4010</name>
</gene>
<protein>
    <submittedName>
        <fullName evidence="3">Transcriptional regulator, MerR family</fullName>
    </submittedName>
</protein>
<name>W7IVG1_9PSEU</name>
<dbReference type="STRING" id="909613.UO65_4010"/>
<dbReference type="Pfam" id="PF13411">
    <property type="entry name" value="MerR_1"/>
    <property type="match status" value="1"/>
</dbReference>
<sequence length="161" mass="18291">MREVDRAHRPNGVGTAARVDLECTPASTVDTVTYAIAEAAHRSGLSIDTLRYYERIELIDPPARDSGGRRAYSDDDLNWLAFLTRLRTTGMPIKLMREYARLRHQGVASAAPRKRILERHREDVLARLADLRSCLDVLDYKIDNYERMCAAETTELREATA</sequence>
<keyword evidence="1" id="KW-0238">DNA-binding</keyword>
<dbReference type="AlphaFoldDB" id="W7IVG1"/>
<evidence type="ECO:0000313" key="4">
    <source>
        <dbReference type="Proteomes" id="UP000019277"/>
    </source>
</evidence>